<evidence type="ECO:0000313" key="2">
    <source>
        <dbReference type="Proteomes" id="UP000694861"/>
    </source>
</evidence>
<name>A0ABM0PU40_PRUMU</name>
<keyword evidence="1" id="KW-0464">Manganese</keyword>
<comment type="similarity">
    <text evidence="1">Belongs to the PP2C family.</text>
</comment>
<comment type="catalytic activity">
    <reaction evidence="1">
        <text>O-phospho-L-threonyl-[protein] + H2O = L-threonyl-[protein] + phosphate</text>
        <dbReference type="Rhea" id="RHEA:47004"/>
        <dbReference type="Rhea" id="RHEA-COMP:11060"/>
        <dbReference type="Rhea" id="RHEA-COMP:11605"/>
        <dbReference type="ChEBI" id="CHEBI:15377"/>
        <dbReference type="ChEBI" id="CHEBI:30013"/>
        <dbReference type="ChEBI" id="CHEBI:43474"/>
        <dbReference type="ChEBI" id="CHEBI:61977"/>
        <dbReference type="EC" id="3.1.3.16"/>
    </reaction>
</comment>
<protein>
    <recommendedName>
        <fullName evidence="1">Protein phosphatase</fullName>
        <ecNumber evidence="1">3.1.3.16</ecNumber>
    </recommendedName>
</protein>
<keyword evidence="2" id="KW-1185">Reference proteome</keyword>
<reference evidence="3" key="2">
    <citation type="submission" date="2025-08" db="UniProtKB">
        <authorList>
            <consortium name="RefSeq"/>
        </authorList>
    </citation>
    <scope>IDENTIFICATION</scope>
</reference>
<dbReference type="GeneID" id="103342638"/>
<reference evidence="2" key="1">
    <citation type="journal article" date="2012" name="Nat. Commun.">
        <title>The genome of Prunus mume.</title>
        <authorList>
            <person name="Zhang Q."/>
            <person name="Chen W."/>
            <person name="Sun L."/>
            <person name="Zhao F."/>
            <person name="Huang B."/>
            <person name="Yang W."/>
            <person name="Tao Y."/>
            <person name="Wang J."/>
            <person name="Yuan Z."/>
            <person name="Fan G."/>
            <person name="Xing Z."/>
            <person name="Han C."/>
            <person name="Pan H."/>
            <person name="Zhong X."/>
            <person name="Shi W."/>
            <person name="Liang X."/>
            <person name="Du D."/>
            <person name="Sun F."/>
            <person name="Xu Z."/>
            <person name="Hao R."/>
            <person name="Lv T."/>
            <person name="Lv Y."/>
            <person name="Zheng Z."/>
            <person name="Sun M."/>
            <person name="Luo L."/>
            <person name="Cai M."/>
            <person name="Gao Y."/>
            <person name="Wang J."/>
            <person name="Yin Y."/>
            <person name="Xu X."/>
            <person name="Cheng T."/>
            <person name="Wang J."/>
        </authorList>
    </citation>
    <scope>NUCLEOTIDE SEQUENCE [LARGE SCALE GENOMIC DNA]</scope>
</reference>
<comment type="catalytic activity">
    <reaction evidence="1">
        <text>O-phospho-L-seryl-[protein] + H2O = L-seryl-[protein] + phosphate</text>
        <dbReference type="Rhea" id="RHEA:20629"/>
        <dbReference type="Rhea" id="RHEA-COMP:9863"/>
        <dbReference type="Rhea" id="RHEA-COMP:11604"/>
        <dbReference type="ChEBI" id="CHEBI:15377"/>
        <dbReference type="ChEBI" id="CHEBI:29999"/>
        <dbReference type="ChEBI" id="CHEBI:43474"/>
        <dbReference type="ChEBI" id="CHEBI:83421"/>
        <dbReference type="EC" id="3.1.3.16"/>
    </reaction>
</comment>
<gene>
    <name evidence="3" type="primary">LOC103342638</name>
</gene>
<dbReference type="InterPro" id="IPR036457">
    <property type="entry name" value="PPM-type-like_dom_sf"/>
</dbReference>
<dbReference type="EC" id="3.1.3.16" evidence="1"/>
<organism evidence="2 3">
    <name type="scientific">Prunus mume</name>
    <name type="common">Japanese apricot</name>
    <name type="synonym">Armeniaca mume</name>
    <dbReference type="NCBI Taxonomy" id="102107"/>
    <lineage>
        <taxon>Eukaryota</taxon>
        <taxon>Viridiplantae</taxon>
        <taxon>Streptophyta</taxon>
        <taxon>Embryophyta</taxon>
        <taxon>Tracheophyta</taxon>
        <taxon>Spermatophyta</taxon>
        <taxon>Magnoliopsida</taxon>
        <taxon>eudicotyledons</taxon>
        <taxon>Gunneridae</taxon>
        <taxon>Pentapetalae</taxon>
        <taxon>rosids</taxon>
        <taxon>fabids</taxon>
        <taxon>Rosales</taxon>
        <taxon>Rosaceae</taxon>
        <taxon>Amygdaloideae</taxon>
        <taxon>Amygdaleae</taxon>
        <taxon>Prunus</taxon>
    </lineage>
</organism>
<proteinExistence type="inferred from homology"/>
<keyword evidence="1" id="KW-0378">Hydrolase</keyword>
<keyword evidence="1" id="KW-0479">Metal-binding</keyword>
<comment type="cofactor">
    <cofactor evidence="1">
        <name>Mg(2+)</name>
        <dbReference type="ChEBI" id="CHEBI:18420"/>
    </cofactor>
</comment>
<sequence>MVFRDNMCFFKSSTQQRSFNCPYQFGNCVGGDCPETAVEFEVEELRPGDIYNRIWDRDGLLDNIFASEIEEVIVAYEVRGQDCGELASYIANLALYNSLDKYNVSPFQMKAQKAGREHVGDKIDDITVVVSHYNISY</sequence>
<dbReference type="SUPFAM" id="SSF81606">
    <property type="entry name" value="PP2C-like"/>
    <property type="match status" value="1"/>
</dbReference>
<evidence type="ECO:0000313" key="3">
    <source>
        <dbReference type="RefSeq" id="XP_008244493.1"/>
    </source>
</evidence>
<dbReference type="Proteomes" id="UP000694861">
    <property type="component" value="Unplaced"/>
</dbReference>
<keyword evidence="1" id="KW-0460">Magnesium</keyword>
<comment type="cofactor">
    <cofactor evidence="1">
        <name>Mn(2+)</name>
        <dbReference type="ChEBI" id="CHEBI:29035"/>
    </cofactor>
</comment>
<dbReference type="RefSeq" id="XP_008244493.1">
    <property type="nucleotide sequence ID" value="XM_008246271.1"/>
</dbReference>
<evidence type="ECO:0000256" key="1">
    <source>
        <dbReference type="RuleBase" id="RU366020"/>
    </source>
</evidence>
<dbReference type="InterPro" id="IPR039123">
    <property type="entry name" value="PPTC7"/>
</dbReference>
<dbReference type="PANTHER" id="PTHR12320:SF81">
    <property type="entry name" value="PROTEIN PHOSPHATASE 2C 23-RELATED"/>
    <property type="match status" value="1"/>
</dbReference>
<accession>A0ABM0PU40</accession>
<keyword evidence="1" id="KW-0904">Protein phosphatase</keyword>
<dbReference type="PANTHER" id="PTHR12320">
    <property type="entry name" value="PROTEIN PHOSPHATASE 2C"/>
    <property type="match status" value="1"/>
</dbReference>